<protein>
    <submittedName>
        <fullName evidence="9">BUB1B protein</fullName>
    </submittedName>
</protein>
<dbReference type="GO" id="GO:0005524">
    <property type="term" value="F:ATP binding"/>
    <property type="evidence" value="ECO:0007669"/>
    <property type="project" value="InterPro"/>
</dbReference>
<sequence>MDPTENSWELSKENVQPLRQGRKIANLTAALQPVNGHDGGLTRVQHEKQAFEAELRMYSGDDPFSVWDRYIKWTEQNYPKGGKDGSLSTLLERCLLFFKDDKRYSNDHRYLQAWIKFAGMTNQPVDIYSFLHDQAIGAQVALFWEAWAWELEQEGDTKKADAVYMEGIQKQAQPVDLLVRKQKEFQARVTRATLEGGGVAQPADMSSTEAQRVTLGGLRGHGKKHQAPVNRTGAATKVYSSGLGVKPCAPPQVGQAFSVFSEDNPQDQVIPTPTGEWTNPPLPRVTSRENTHKPGKWTEAKVSQKAVPAIPFKAVSMNASSEFSIHVEEGAAQPQPTPQKPIEMGTQVLSARKPEKSLNPLRNMYMPPFEDEPNKIPKYCKKFVYTGLEEFQFEELRAARHVEMEKKRKMEEEMRRQEEQRREMEAQHQLLLAQQRQQLQQMQQTFQQEQLALQQERKQMMEQCRQQMLRERAEMERLLVERMRDTTLESAQLPGAAPDAEPQDIMQDSHAAPDSHIMPDSHTVQNSHVMQDSHAAQNSHTLQGSHVVQDSHIMLDSRHIMQDSHAAQENDPATAAGLTESHREHTVTKHLNFEESLASGLQPSVVSAMAEFEDYNTDVKMVEPTPVKTAPLADTGDLRSGQFLLSSATPASTGKMVTSREQSLVKTPNTSTCSGPTPSTTPGRRPITDPSPTINTKAAMMELGEFFRDDIGFGAVGGSDGFEDMFAAGPSGGTASSGLSFSAPQVQTNDFKGFTIFDESKDTVLEDRMDMKDQVVLEDQENNPPGGYQTGAKRRGLGVLQPSQGIPVEETKEVDDLDGIEPFADDSPDMTFASTGNQSSFCTMARMASTPFNRTGPELPELPASSIRPVHNSTRKALGMLEISTTEDLAEAGGSGAGRVSAESTEETFDMTVGNRAAAALSPIMENSSEEKSQVSTDHGSTDSAPSLSVAMQSTSCTDPTAESEAVATSNSPPPAEDEVFVTDVNPFDPEVVSSLLAKVRGSLTSHQEYQEEDGHMPQIKPGVAINLGTELYHIDKLVGSGAFAKIYQASMLDADDLTDLEGERKVTLKVQQPGCPWEFYINSQVHERVSRLQDPMDIKPSLMSIDAMHVFSDGSVLVNEQHSCGSLLDIINLYRTARKKMSEVMVVFYTLEILYIVEQLHRCHIIHADLKPDNFLIRDGFEDKTECLFSGELRGLKLIDFGISLDMELFPPNTTFRARSNTSAFQCIEMQTGKPWSYQADLYAIVSTVHCMLFGEYMKAYYEGGRWKITQTPRRTHDPVWRRFFDTFLNIPSCDELPSLSYWISEFHQCWEEKKKTFDKEKWAQYTMYFEKH</sequence>
<feature type="coiled-coil region" evidence="5">
    <location>
        <begin position="393"/>
        <end position="481"/>
    </location>
</feature>
<dbReference type="Pfam" id="PF00069">
    <property type="entry name" value="Pkinase"/>
    <property type="match status" value="1"/>
</dbReference>
<dbReference type="Gene3D" id="1.25.40.430">
    <property type="match status" value="1"/>
</dbReference>
<dbReference type="GO" id="GO:0004672">
    <property type="term" value="F:protein kinase activity"/>
    <property type="evidence" value="ECO:0007669"/>
    <property type="project" value="InterPro"/>
</dbReference>
<dbReference type="FunFam" id="1.25.40.430:FF:000003">
    <property type="entry name" value="Checkpoint serine/threonine-protein kinase BUB1"/>
    <property type="match status" value="1"/>
</dbReference>
<dbReference type="EMBL" id="OV696689">
    <property type="protein sequence ID" value="CAH1261664.1"/>
    <property type="molecule type" value="Genomic_DNA"/>
</dbReference>
<feature type="domain" description="BUB1 N-terminal" evidence="8">
    <location>
        <begin position="51"/>
        <end position="208"/>
    </location>
</feature>
<keyword evidence="5" id="KW-0175">Coiled coil</keyword>
<dbReference type="Gene3D" id="1.10.510.10">
    <property type="entry name" value="Transferase(Phosphotransferase) domain 1"/>
    <property type="match status" value="1"/>
</dbReference>
<evidence type="ECO:0000259" key="7">
    <source>
        <dbReference type="PROSITE" id="PS50011"/>
    </source>
</evidence>
<dbReference type="InterPro" id="IPR013212">
    <property type="entry name" value="Mad3/Bub1_I"/>
</dbReference>
<dbReference type="InterPro" id="IPR015661">
    <property type="entry name" value="Bub1/Mad3"/>
</dbReference>
<dbReference type="PANTHER" id="PTHR14030:SF4">
    <property type="entry name" value="BUB1 KINASE, ISOFORM A-RELATED"/>
    <property type="match status" value="1"/>
</dbReference>
<evidence type="ECO:0000259" key="8">
    <source>
        <dbReference type="PROSITE" id="PS51489"/>
    </source>
</evidence>
<dbReference type="FunFam" id="1.10.510.10:FF:002473">
    <property type="match status" value="1"/>
</dbReference>
<feature type="region of interest" description="Disordered" evidence="6">
    <location>
        <begin position="652"/>
        <end position="691"/>
    </location>
</feature>
<dbReference type="GO" id="GO:0051754">
    <property type="term" value="P:meiotic sister chromatid cohesion, centromeric"/>
    <property type="evidence" value="ECO:0007669"/>
    <property type="project" value="TreeGrafter"/>
</dbReference>
<evidence type="ECO:0000256" key="5">
    <source>
        <dbReference type="SAM" id="Coils"/>
    </source>
</evidence>
<comment type="subcellular location">
    <subcellularLocation>
        <location evidence="1">Chromosome</location>
        <location evidence="1">Centromere</location>
        <location evidence="1">Kinetochore</location>
    </subcellularLocation>
</comment>
<dbReference type="InterPro" id="IPR011009">
    <property type="entry name" value="Kinase-like_dom_sf"/>
</dbReference>
<evidence type="ECO:0000313" key="10">
    <source>
        <dbReference type="Proteomes" id="UP000838412"/>
    </source>
</evidence>
<feature type="region of interest" description="Disordered" evidence="6">
    <location>
        <begin position="493"/>
        <end position="522"/>
    </location>
</feature>
<dbReference type="InterPro" id="IPR000719">
    <property type="entry name" value="Prot_kinase_dom"/>
</dbReference>
<reference evidence="9" key="1">
    <citation type="submission" date="2022-01" db="EMBL/GenBank/DDBJ databases">
        <authorList>
            <person name="Braso-Vives M."/>
        </authorList>
    </citation>
    <scope>NUCLEOTIDE SEQUENCE</scope>
</reference>
<keyword evidence="10" id="KW-1185">Reference proteome</keyword>
<feature type="compositionally biased region" description="Polar residues" evidence="6">
    <location>
        <begin position="652"/>
        <end position="666"/>
    </location>
</feature>
<dbReference type="PROSITE" id="PS51489">
    <property type="entry name" value="BUB1_N"/>
    <property type="match status" value="1"/>
</dbReference>
<gene>
    <name evidence="9" type="primary">BUB1B</name>
    <name evidence="9" type="ORF">BLAG_LOCUS17023</name>
</gene>
<feature type="region of interest" description="Disordered" evidence="6">
    <location>
        <begin position="923"/>
        <end position="976"/>
    </location>
</feature>
<dbReference type="PROSITE" id="PS50011">
    <property type="entry name" value="PROTEIN_KINASE_DOM"/>
    <property type="match status" value="1"/>
</dbReference>
<keyword evidence="2" id="KW-0158">Chromosome</keyword>
<dbReference type="Pfam" id="PF08311">
    <property type="entry name" value="Mad3_BUB1_I"/>
    <property type="match status" value="1"/>
</dbReference>
<dbReference type="SMART" id="SM00777">
    <property type="entry name" value="Mad3_BUB1_I"/>
    <property type="match status" value="1"/>
</dbReference>
<feature type="compositionally biased region" description="Polar residues" evidence="6">
    <location>
        <begin position="934"/>
        <end position="971"/>
    </location>
</feature>
<dbReference type="GO" id="GO:0007094">
    <property type="term" value="P:mitotic spindle assembly checkpoint signaling"/>
    <property type="evidence" value="ECO:0007669"/>
    <property type="project" value="InterPro"/>
</dbReference>
<keyword evidence="3" id="KW-0995">Kinetochore</keyword>
<dbReference type="GO" id="GO:0032991">
    <property type="term" value="C:protein-containing complex"/>
    <property type="evidence" value="ECO:0007669"/>
    <property type="project" value="UniProtKB-ARBA"/>
</dbReference>
<evidence type="ECO:0000256" key="6">
    <source>
        <dbReference type="SAM" id="MobiDB-lite"/>
    </source>
</evidence>
<dbReference type="Proteomes" id="UP000838412">
    <property type="component" value="Chromosome 4"/>
</dbReference>
<evidence type="ECO:0000313" key="9">
    <source>
        <dbReference type="EMBL" id="CAH1261664.1"/>
    </source>
</evidence>
<dbReference type="GO" id="GO:0000776">
    <property type="term" value="C:kinetochore"/>
    <property type="evidence" value="ECO:0007669"/>
    <property type="project" value="UniProtKB-KW"/>
</dbReference>
<keyword evidence="4" id="KW-0137">Centromere</keyword>
<organism evidence="9 10">
    <name type="scientific">Branchiostoma lanceolatum</name>
    <name type="common">Common lancelet</name>
    <name type="synonym">Amphioxus lanceolatum</name>
    <dbReference type="NCBI Taxonomy" id="7740"/>
    <lineage>
        <taxon>Eukaryota</taxon>
        <taxon>Metazoa</taxon>
        <taxon>Chordata</taxon>
        <taxon>Cephalochordata</taxon>
        <taxon>Leptocardii</taxon>
        <taxon>Amphioxiformes</taxon>
        <taxon>Branchiostomatidae</taxon>
        <taxon>Branchiostoma</taxon>
    </lineage>
</organism>
<evidence type="ECO:0000256" key="2">
    <source>
        <dbReference type="ARBA" id="ARBA00022454"/>
    </source>
</evidence>
<accession>A0A8J9ZQH4</accession>
<feature type="domain" description="Protein kinase" evidence="7">
    <location>
        <begin position="1033"/>
        <end position="1334"/>
    </location>
</feature>
<feature type="compositionally biased region" description="Basic and acidic residues" evidence="6">
    <location>
        <begin position="286"/>
        <end position="299"/>
    </location>
</feature>
<dbReference type="OrthoDB" id="248495at2759"/>
<feature type="compositionally biased region" description="Low complexity" evidence="6">
    <location>
        <begin position="667"/>
        <end position="685"/>
    </location>
</feature>
<dbReference type="SUPFAM" id="SSF56112">
    <property type="entry name" value="Protein kinase-like (PK-like)"/>
    <property type="match status" value="1"/>
</dbReference>
<dbReference type="CDD" id="cd13981">
    <property type="entry name" value="STKc_Bub1_BubR1"/>
    <property type="match status" value="1"/>
</dbReference>
<name>A0A8J9ZQH4_BRALA</name>
<dbReference type="GO" id="GO:0005634">
    <property type="term" value="C:nucleus"/>
    <property type="evidence" value="ECO:0007669"/>
    <property type="project" value="TreeGrafter"/>
</dbReference>
<evidence type="ECO:0000256" key="3">
    <source>
        <dbReference type="ARBA" id="ARBA00022838"/>
    </source>
</evidence>
<dbReference type="Gene3D" id="6.10.130.20">
    <property type="match status" value="1"/>
</dbReference>
<evidence type="ECO:0000256" key="4">
    <source>
        <dbReference type="ARBA" id="ARBA00023328"/>
    </source>
</evidence>
<proteinExistence type="predicted"/>
<feature type="region of interest" description="Disordered" evidence="6">
    <location>
        <begin position="270"/>
        <end position="301"/>
    </location>
</feature>
<evidence type="ECO:0000256" key="1">
    <source>
        <dbReference type="ARBA" id="ARBA00004629"/>
    </source>
</evidence>
<dbReference type="SMART" id="SM00220">
    <property type="entry name" value="S_TKc"/>
    <property type="match status" value="1"/>
</dbReference>
<dbReference type="InterPro" id="IPR008271">
    <property type="entry name" value="Ser/Thr_kinase_AS"/>
</dbReference>
<dbReference type="PROSITE" id="PS00108">
    <property type="entry name" value="PROTEIN_KINASE_ST"/>
    <property type="match status" value="1"/>
</dbReference>
<dbReference type="PANTHER" id="PTHR14030">
    <property type="entry name" value="MITOTIC CHECKPOINT SERINE/THREONINE-PROTEIN KINASE BUB1"/>
    <property type="match status" value="1"/>
</dbReference>